<sequence length="256" mass="26728">MESQRGAEVILRSGQVRSGTVTGSKAVYRPKGIPLGCWEGMVVMSSSTVVGGRRARDSLRSEGVRLSDLAAAAKEQNALHDDPRLARSLGRVPRLLVVHHSPSRSMQALTAQVVAGAGDDAIEGVEVVVRPALEATADDVLAADGYVLGTTANFGYMSGALKHFFDSTFLAVGGSLDPSGAAAEADGDDGTKGRPYGLYLHGRYDLTGAVRSVQSIVGALAWKQSYDVLEVLGEVGEEQRAAAYELGATIAALLSN</sequence>
<dbReference type="Gene3D" id="3.40.50.360">
    <property type="match status" value="1"/>
</dbReference>
<evidence type="ECO:0000313" key="2">
    <source>
        <dbReference type="Proteomes" id="UP001501821"/>
    </source>
</evidence>
<accession>A0ABP7IYL3</accession>
<dbReference type="InterPro" id="IPR029039">
    <property type="entry name" value="Flavoprotein-like_sf"/>
</dbReference>
<dbReference type="EMBL" id="BAABAH010000014">
    <property type="protein sequence ID" value="GAA3829418.1"/>
    <property type="molecule type" value="Genomic_DNA"/>
</dbReference>
<organism evidence="1 2">
    <name type="scientific">Nocardioides panacisoli</name>
    <dbReference type="NCBI Taxonomy" id="627624"/>
    <lineage>
        <taxon>Bacteria</taxon>
        <taxon>Bacillati</taxon>
        <taxon>Actinomycetota</taxon>
        <taxon>Actinomycetes</taxon>
        <taxon>Propionibacteriales</taxon>
        <taxon>Nocardioidaceae</taxon>
        <taxon>Nocardioides</taxon>
    </lineage>
</organism>
<evidence type="ECO:0000313" key="1">
    <source>
        <dbReference type="EMBL" id="GAA3829418.1"/>
    </source>
</evidence>
<proteinExistence type="predicted"/>
<evidence type="ECO:0008006" key="3">
    <source>
        <dbReference type="Google" id="ProtNLM"/>
    </source>
</evidence>
<keyword evidence="2" id="KW-1185">Reference proteome</keyword>
<dbReference type="SUPFAM" id="SSF52218">
    <property type="entry name" value="Flavoproteins"/>
    <property type="match status" value="1"/>
</dbReference>
<gene>
    <name evidence="1" type="ORF">GCM10022242_33470</name>
</gene>
<reference evidence="2" key="1">
    <citation type="journal article" date="2019" name="Int. J. Syst. Evol. Microbiol.">
        <title>The Global Catalogue of Microorganisms (GCM) 10K type strain sequencing project: providing services to taxonomists for standard genome sequencing and annotation.</title>
        <authorList>
            <consortium name="The Broad Institute Genomics Platform"/>
            <consortium name="The Broad Institute Genome Sequencing Center for Infectious Disease"/>
            <person name="Wu L."/>
            <person name="Ma J."/>
        </authorList>
    </citation>
    <scope>NUCLEOTIDE SEQUENCE [LARGE SCALE GENOMIC DNA]</scope>
    <source>
        <strain evidence="2">JCM 16953</strain>
    </source>
</reference>
<comment type="caution">
    <text evidence="1">The sequence shown here is derived from an EMBL/GenBank/DDBJ whole genome shotgun (WGS) entry which is preliminary data.</text>
</comment>
<dbReference type="Proteomes" id="UP001501821">
    <property type="component" value="Unassembled WGS sequence"/>
</dbReference>
<name>A0ABP7IYL3_9ACTN</name>
<protein>
    <recommendedName>
        <fullName evidence="3">Flavodoxin family protein</fullName>
    </recommendedName>
</protein>